<accession>A0A2L2LM94</accession>
<evidence type="ECO:0000313" key="2">
    <source>
        <dbReference type="EMBL" id="AVH45445.1"/>
    </source>
</evidence>
<protein>
    <recommendedName>
        <fullName evidence="1">DUF7007 domain-containing protein</fullName>
    </recommendedName>
</protein>
<proteinExistence type="predicted"/>
<dbReference type="Proteomes" id="UP000237717">
    <property type="component" value="Plasmid pAt1D1609a"/>
</dbReference>
<evidence type="ECO:0000259" key="1">
    <source>
        <dbReference type="Pfam" id="PF22653"/>
    </source>
</evidence>
<dbReference type="InterPro" id="IPR054276">
    <property type="entry name" value="DUF7007"/>
</dbReference>
<dbReference type="Pfam" id="PF22653">
    <property type="entry name" value="DUF7007"/>
    <property type="match status" value="1"/>
</dbReference>
<dbReference type="AlphaFoldDB" id="A0A2L2LM94"/>
<dbReference type="RefSeq" id="WP_104680468.1">
    <property type="nucleotide sequence ID" value="NZ_CP026927.1"/>
</dbReference>
<organism evidence="2 3">
    <name type="scientific">Agrobacterium tumefaciens</name>
    <dbReference type="NCBI Taxonomy" id="358"/>
    <lineage>
        <taxon>Bacteria</taxon>
        <taxon>Pseudomonadati</taxon>
        <taxon>Pseudomonadota</taxon>
        <taxon>Alphaproteobacteria</taxon>
        <taxon>Hyphomicrobiales</taxon>
        <taxon>Rhizobiaceae</taxon>
        <taxon>Rhizobium/Agrobacterium group</taxon>
        <taxon>Agrobacterium</taxon>
        <taxon>Agrobacterium tumefaciens complex</taxon>
    </lineage>
</organism>
<geneLocation type="plasmid" evidence="3">
    <name>pat1d1609a</name>
</geneLocation>
<feature type="domain" description="DUF7007" evidence="1">
    <location>
        <begin position="105"/>
        <end position="219"/>
    </location>
</feature>
<dbReference type="EMBL" id="CP026927">
    <property type="protein sequence ID" value="AVH45445.1"/>
    <property type="molecule type" value="Genomic_DNA"/>
</dbReference>
<gene>
    <name evidence="2" type="ORF">At1D1609_54130</name>
</gene>
<evidence type="ECO:0000313" key="3">
    <source>
        <dbReference type="Proteomes" id="UP000237717"/>
    </source>
</evidence>
<reference evidence="2 3" key="1">
    <citation type="submission" date="2018-02" db="EMBL/GenBank/DDBJ databases">
        <title>Complete genome sequence of Agrobacterium tumefaciens 1D1609.</title>
        <authorList>
            <person name="Cho S.-T."/>
            <person name="Haryono M."/>
            <person name="Chang H.-H."/>
            <person name="Santos M.N."/>
            <person name="Lai E.-M."/>
            <person name="Kuo C.-H."/>
        </authorList>
    </citation>
    <scope>NUCLEOTIDE SEQUENCE [LARGE SCALE GENOMIC DNA]</scope>
    <source>
        <strain evidence="2 3">1D1609</strain>
        <plasmid evidence="3">Plasmid pat1d1609a</plasmid>
    </source>
</reference>
<sequence>MNTPAVQPKVASTPDLPGLEFSRSADGLPVARVGDLVFAMVSGRDGQHFLASAWRVSRPLSELKRDDFYSHHGAVADKMEFRARMCEQAEHVRDLRALARQTVRMNCSTPWGPSQGTTIFTDGIVSHTTAGHGGFKLSNERNAKIHPMLRCAGGWYEEDAAWAAVALAYPNLFTGYERKGADQTVRDSWPEAWEAIFGRPLGPGESHEKDRRAFEREHASDWIVISALRSDQHVGMTEVIATIGGVRATDVEERRHLVPSDEYEVGRFGFVIDTARYPTYDGPSSFIGWQARATSP</sequence>
<name>A0A2L2LM94_AGRTU</name>
<keyword evidence="2" id="KW-0614">Plasmid</keyword>